<dbReference type="Pfam" id="PF08266">
    <property type="entry name" value="Cadherin_2"/>
    <property type="match status" value="1"/>
</dbReference>
<feature type="chain" id="PRO_5036487119" evidence="14">
    <location>
        <begin position="32"/>
        <end position="794"/>
    </location>
</feature>
<dbReference type="InterPro" id="IPR002126">
    <property type="entry name" value="Cadherin-like_dom"/>
</dbReference>
<dbReference type="FunFam" id="2.60.40.60:FF:000129">
    <property type="entry name" value="protocadherin alpha-C2 isoform X1"/>
    <property type="match status" value="1"/>
</dbReference>
<keyword evidence="6" id="KW-0677">Repeat</keyword>
<dbReference type="Gene3D" id="2.60.40.60">
    <property type="entry name" value="Cadherins"/>
    <property type="match status" value="6"/>
</dbReference>
<comment type="function">
    <text evidence="1">Potential calcium-dependent cell-adhesion protein. May be involved in the establishment and maintenance of specific neuronal connections in the brain.</text>
</comment>
<dbReference type="GO" id="GO:0005509">
    <property type="term" value="F:calcium ion binding"/>
    <property type="evidence" value="ECO:0007669"/>
    <property type="project" value="UniProtKB-UniRule"/>
</dbReference>
<dbReference type="CDD" id="cd11304">
    <property type="entry name" value="Cadherin_repeat"/>
    <property type="match status" value="6"/>
</dbReference>
<feature type="domain" description="Cadherin" evidence="15">
    <location>
        <begin position="245"/>
        <end position="352"/>
    </location>
</feature>
<dbReference type="AlphaFoldDB" id="A0A8U1H002"/>
<feature type="domain" description="Cadherin" evidence="15">
    <location>
        <begin position="29"/>
        <end position="135"/>
    </location>
</feature>
<keyword evidence="4 13" id="KW-0812">Transmembrane</keyword>
<feature type="domain" description="Cadherin" evidence="15">
    <location>
        <begin position="584"/>
        <end position="682"/>
    </location>
</feature>
<dbReference type="PANTHER" id="PTHR24028">
    <property type="entry name" value="CADHERIN-87A"/>
    <property type="match status" value="1"/>
</dbReference>
<evidence type="ECO:0000256" key="7">
    <source>
        <dbReference type="ARBA" id="ARBA00022837"/>
    </source>
</evidence>
<evidence type="ECO:0000256" key="10">
    <source>
        <dbReference type="ARBA" id="ARBA00023136"/>
    </source>
</evidence>
<evidence type="ECO:0000256" key="9">
    <source>
        <dbReference type="ARBA" id="ARBA00022989"/>
    </source>
</evidence>
<dbReference type="InterPro" id="IPR013164">
    <property type="entry name" value="Cadherin_N"/>
</dbReference>
<keyword evidence="9 13" id="KW-1133">Transmembrane helix</keyword>
<dbReference type="Proteomes" id="UP000808372">
    <property type="component" value="Chromosome 17"/>
</dbReference>
<dbReference type="GeneID" id="120061946"/>
<dbReference type="KEGG" id="snh:120061946"/>
<keyword evidence="11" id="KW-0325">Glycoprotein</keyword>
<evidence type="ECO:0000256" key="1">
    <source>
        <dbReference type="ARBA" id="ARBA00003436"/>
    </source>
</evidence>
<dbReference type="FunFam" id="2.60.40.60:FF:000002">
    <property type="entry name" value="Protocadherin alpha 2"/>
    <property type="match status" value="1"/>
</dbReference>
<evidence type="ECO:0000256" key="8">
    <source>
        <dbReference type="ARBA" id="ARBA00022889"/>
    </source>
</evidence>
<dbReference type="PROSITE" id="PS00232">
    <property type="entry name" value="CADHERIN_1"/>
    <property type="match status" value="4"/>
</dbReference>
<sequence length="794" mass="87552">MGDGGQKRRWEYWWVALRFSLLLCFVEQVSAQIRYSIPEEVEEGAVVGNVAKDLGLDVSTLVERRFRIVSGSKDALFQINQNNGVLYVHKNIDREELCDGTGACLINLKIAVENPLEIHYVGVEITDVNDHSPSFTEKDLHLEIAENTLSDTRFELQTARDADVGLNSVRMYVLSSNPHFELELIDNGDEDKVPFLILRKAIDREQNTNHSFILTAIDGANPPRSGTLNITVTVVDVNDNRPVCGKDIYSVTIQENAPIGTTVLNINATDTDEGQNGEVEYALGRNIKRKVHDIFNLNSLTGEIRVIGPVDFEEKEVYKLTVQASDKGQPPLSVDCRVVIKITDVNDNKPEIEVTSLSNMISEDSKSGTVISLISVTDTDSGNNGKVLLTISEEVPFELKPSFQDNAYSVVTKGRLDRELVSHYDITITATDCGQPPLSTFKTLSVQISDVNDNSPEFSQNPIELYLVENNPRGESIFSVSATDKDLNENAAISYHIVRGEGTQNDMASFLNINSDNGHISALKSFDFEFLKMFQFQVVATDSGTPSLSSNVTINVFILDQNDNAPVILYPVSANGSAEGVEKIPRNMNVGHLVTKVRAYDADIGYNGWLLFSIQEVTDHSLFALDRYTGQIRTLRSFTETDEAEHKLVILVKDNGNVSLSATATVIINVVEPKEAFAASDVKSAVKDEEENSVTFYLIITLGSVSALFIISIFVLIIMQCSKAPDDSSKYLQDVNYDGTLCHSIQYRSGDKRYMLVGPRMSIGSTIVPGSNGNTLVVPEHRRSASGEVSAVHL</sequence>
<reference evidence="17" key="1">
    <citation type="submission" date="2025-08" db="UniProtKB">
        <authorList>
            <consortium name="RefSeq"/>
        </authorList>
    </citation>
    <scope>IDENTIFICATION</scope>
    <source>
        <tissue evidence="17">White muscle</tissue>
    </source>
</reference>
<evidence type="ECO:0000259" key="15">
    <source>
        <dbReference type="PROSITE" id="PS50268"/>
    </source>
</evidence>
<dbReference type="Pfam" id="PF00028">
    <property type="entry name" value="Cadherin"/>
    <property type="match status" value="5"/>
</dbReference>
<evidence type="ECO:0000313" key="16">
    <source>
        <dbReference type="Proteomes" id="UP000808372"/>
    </source>
</evidence>
<dbReference type="RefSeq" id="XP_038867659.1">
    <property type="nucleotide sequence ID" value="XM_039011731.1"/>
</dbReference>
<evidence type="ECO:0000256" key="5">
    <source>
        <dbReference type="ARBA" id="ARBA00022729"/>
    </source>
</evidence>
<dbReference type="SMART" id="SM00112">
    <property type="entry name" value="CA"/>
    <property type="match status" value="6"/>
</dbReference>
<accession>A0A8U1H002</accession>
<gene>
    <name evidence="17" type="primary">LOC120061946</name>
</gene>
<evidence type="ECO:0000256" key="12">
    <source>
        <dbReference type="PROSITE-ProRule" id="PRU00043"/>
    </source>
</evidence>
<keyword evidence="5 14" id="KW-0732">Signal</keyword>
<dbReference type="SUPFAM" id="SSF49313">
    <property type="entry name" value="Cadherin-like"/>
    <property type="match status" value="6"/>
</dbReference>
<dbReference type="PRINTS" id="PR00205">
    <property type="entry name" value="CADHERIN"/>
</dbReference>
<feature type="domain" description="Cadherin" evidence="15">
    <location>
        <begin position="459"/>
        <end position="568"/>
    </location>
</feature>
<proteinExistence type="predicted"/>
<evidence type="ECO:0000256" key="2">
    <source>
        <dbReference type="ARBA" id="ARBA00004251"/>
    </source>
</evidence>
<evidence type="ECO:0000256" key="14">
    <source>
        <dbReference type="SAM" id="SignalP"/>
    </source>
</evidence>
<keyword evidence="16" id="KW-1185">Reference proteome</keyword>
<keyword evidence="7 12" id="KW-0106">Calcium</keyword>
<dbReference type="PROSITE" id="PS50268">
    <property type="entry name" value="CADHERIN_2"/>
    <property type="match status" value="6"/>
</dbReference>
<dbReference type="InterPro" id="IPR020894">
    <property type="entry name" value="Cadherin_CS"/>
</dbReference>
<feature type="domain" description="Cadherin" evidence="15">
    <location>
        <begin position="353"/>
        <end position="458"/>
    </location>
</feature>
<feature type="transmembrane region" description="Helical" evidence="13">
    <location>
        <begin position="696"/>
        <end position="719"/>
    </location>
</feature>
<name>A0A8U1H002_SALNM</name>
<dbReference type="GO" id="GO:0009653">
    <property type="term" value="P:anatomical structure morphogenesis"/>
    <property type="evidence" value="ECO:0007669"/>
    <property type="project" value="UniProtKB-ARBA"/>
</dbReference>
<dbReference type="FunFam" id="2.60.40.60:FF:000396">
    <property type="entry name" value="Protocadherin gamma subfamily C, 4"/>
    <property type="match status" value="1"/>
</dbReference>
<evidence type="ECO:0000256" key="13">
    <source>
        <dbReference type="SAM" id="Phobius"/>
    </source>
</evidence>
<evidence type="ECO:0000256" key="6">
    <source>
        <dbReference type="ARBA" id="ARBA00022737"/>
    </source>
</evidence>
<dbReference type="GO" id="GO:0007156">
    <property type="term" value="P:homophilic cell adhesion via plasma membrane adhesion molecules"/>
    <property type="evidence" value="ECO:0007669"/>
    <property type="project" value="InterPro"/>
</dbReference>
<keyword evidence="10 13" id="KW-0472">Membrane</keyword>
<keyword evidence="8" id="KW-0130">Cell adhesion</keyword>
<dbReference type="GO" id="GO:0005886">
    <property type="term" value="C:plasma membrane"/>
    <property type="evidence" value="ECO:0007669"/>
    <property type="project" value="UniProtKB-SubCell"/>
</dbReference>
<evidence type="ECO:0000313" key="17">
    <source>
        <dbReference type="RefSeq" id="XP_038867659.1"/>
    </source>
</evidence>
<dbReference type="FunFam" id="2.60.40.60:FF:000006">
    <property type="entry name" value="Protocadherin alpha 2"/>
    <property type="match status" value="1"/>
</dbReference>
<feature type="domain" description="Cadherin" evidence="15">
    <location>
        <begin position="136"/>
        <end position="244"/>
    </location>
</feature>
<protein>
    <submittedName>
        <fullName evidence="17">Protocadherin alpha-8-like</fullName>
    </submittedName>
</protein>
<evidence type="ECO:0000256" key="11">
    <source>
        <dbReference type="ARBA" id="ARBA00023180"/>
    </source>
</evidence>
<dbReference type="InterPro" id="IPR015919">
    <property type="entry name" value="Cadherin-like_sf"/>
</dbReference>
<dbReference type="InterPro" id="IPR050174">
    <property type="entry name" value="Protocadherin/Cadherin-CA"/>
</dbReference>
<evidence type="ECO:0000256" key="4">
    <source>
        <dbReference type="ARBA" id="ARBA00022692"/>
    </source>
</evidence>
<organism evidence="16 17">
    <name type="scientific">Salvelinus namaycush</name>
    <name type="common">Lake trout</name>
    <name type="synonym">Salmo namaycush</name>
    <dbReference type="NCBI Taxonomy" id="8040"/>
    <lineage>
        <taxon>Eukaryota</taxon>
        <taxon>Metazoa</taxon>
        <taxon>Chordata</taxon>
        <taxon>Craniata</taxon>
        <taxon>Vertebrata</taxon>
        <taxon>Euteleostomi</taxon>
        <taxon>Actinopterygii</taxon>
        <taxon>Neopterygii</taxon>
        <taxon>Teleostei</taxon>
        <taxon>Protacanthopterygii</taxon>
        <taxon>Salmoniformes</taxon>
        <taxon>Salmonidae</taxon>
        <taxon>Salmoninae</taxon>
        <taxon>Salvelinus</taxon>
    </lineage>
</organism>
<keyword evidence="3" id="KW-1003">Cell membrane</keyword>
<feature type="signal peptide" evidence="14">
    <location>
        <begin position="1"/>
        <end position="31"/>
    </location>
</feature>
<comment type="subcellular location">
    <subcellularLocation>
        <location evidence="2">Cell membrane</location>
        <topology evidence="2">Single-pass type I membrane protein</topology>
    </subcellularLocation>
</comment>
<dbReference type="FunFam" id="2.60.40.60:FF:000007">
    <property type="entry name" value="Protocadherin alpha 2"/>
    <property type="match status" value="1"/>
</dbReference>
<dbReference type="FunFam" id="2.60.40.60:FF:000004">
    <property type="entry name" value="Protocadherin 1 gamma 2"/>
    <property type="match status" value="1"/>
</dbReference>
<evidence type="ECO:0000256" key="3">
    <source>
        <dbReference type="ARBA" id="ARBA00022475"/>
    </source>
</evidence>
<dbReference type="PANTHER" id="PTHR24028:SF337">
    <property type="entry name" value="PROTOCADHERIN 2 ALPHA A 3 PRECURSOR-RELATED"/>
    <property type="match status" value="1"/>
</dbReference>